<keyword evidence="2" id="KW-1185">Reference proteome</keyword>
<dbReference type="AlphaFoldDB" id="A0A853BVT8"/>
<proteinExistence type="predicted"/>
<comment type="caution">
    <text evidence="1">The sequence shown here is derived from an EMBL/GenBank/DDBJ whole genome shotgun (WGS) entry which is preliminary data.</text>
</comment>
<gene>
    <name evidence="1" type="ORF">HNR12_004884</name>
</gene>
<evidence type="ECO:0000313" key="1">
    <source>
        <dbReference type="EMBL" id="NYI98607.1"/>
    </source>
</evidence>
<dbReference type="EMBL" id="JACCFO010000001">
    <property type="protein sequence ID" value="NYI98607.1"/>
    <property type="molecule type" value="Genomic_DNA"/>
</dbReference>
<accession>A0A853BVT8</accession>
<dbReference type="Proteomes" id="UP000575985">
    <property type="component" value="Unassembled WGS sequence"/>
</dbReference>
<protein>
    <submittedName>
        <fullName evidence="1">Uncharacterized protein</fullName>
    </submittedName>
</protein>
<organism evidence="1 2">
    <name type="scientific">Streptomonospora nanhaiensis</name>
    <dbReference type="NCBI Taxonomy" id="1323731"/>
    <lineage>
        <taxon>Bacteria</taxon>
        <taxon>Bacillati</taxon>
        <taxon>Actinomycetota</taxon>
        <taxon>Actinomycetes</taxon>
        <taxon>Streptosporangiales</taxon>
        <taxon>Nocardiopsidaceae</taxon>
        <taxon>Streptomonospora</taxon>
    </lineage>
</organism>
<reference evidence="1 2" key="1">
    <citation type="submission" date="2020-07" db="EMBL/GenBank/DDBJ databases">
        <title>Sequencing the genomes of 1000 actinobacteria strains.</title>
        <authorList>
            <person name="Klenk H.-P."/>
        </authorList>
    </citation>
    <scope>NUCLEOTIDE SEQUENCE [LARGE SCALE GENOMIC DNA]</scope>
    <source>
        <strain evidence="1 2">DSM 45927</strain>
    </source>
</reference>
<evidence type="ECO:0000313" key="2">
    <source>
        <dbReference type="Proteomes" id="UP000575985"/>
    </source>
</evidence>
<name>A0A853BVT8_9ACTN</name>
<dbReference type="RefSeq" id="WP_179769725.1">
    <property type="nucleotide sequence ID" value="NZ_JACCFO010000001.1"/>
</dbReference>
<sequence>MDYLRDLVRQRAQGMRGEVSGGRATQAGLGGLRASVNAVVLDRRTGAVSEAVNGRPYHVIADEDLHPVLARRLQEMLDAGPYQQWDRHTGERLPDTPFPHGDTPLRHAEIKALNLLLNLRGHGVGPDQMPEFLIDVMFTLVRGGPLPAPCCANCTRLVAGVLSNNNRNLFPPGHPEYTVISGER</sequence>